<dbReference type="Proteomes" id="UP000886845">
    <property type="component" value="Unassembled WGS sequence"/>
</dbReference>
<comment type="caution">
    <text evidence="1">The sequence shown here is derived from an EMBL/GenBank/DDBJ whole genome shotgun (WGS) entry which is preliminary data.</text>
</comment>
<protein>
    <recommendedName>
        <fullName evidence="3">Biopolymer transporter ExbD</fullName>
    </recommendedName>
</protein>
<proteinExistence type="predicted"/>
<reference evidence="1" key="2">
    <citation type="journal article" date="2021" name="PeerJ">
        <title>Extensive microbial diversity within the chicken gut microbiome revealed by metagenomics and culture.</title>
        <authorList>
            <person name="Gilroy R."/>
            <person name="Ravi A."/>
            <person name="Getino M."/>
            <person name="Pursley I."/>
            <person name="Horton D.L."/>
            <person name="Alikhan N.F."/>
            <person name="Baker D."/>
            <person name="Gharbi K."/>
            <person name="Hall N."/>
            <person name="Watson M."/>
            <person name="Adriaenssens E.M."/>
            <person name="Foster-Nyarko E."/>
            <person name="Jarju S."/>
            <person name="Secka A."/>
            <person name="Antonio M."/>
            <person name="Oren A."/>
            <person name="Chaudhuri R.R."/>
            <person name="La Ragione R."/>
            <person name="Hildebrand F."/>
            <person name="Pallen M.J."/>
        </authorList>
    </citation>
    <scope>NUCLEOTIDE SEQUENCE</scope>
    <source>
        <strain evidence="1">35461</strain>
    </source>
</reference>
<accession>A0A9D1NN14</accession>
<reference evidence="1" key="1">
    <citation type="submission" date="2020-10" db="EMBL/GenBank/DDBJ databases">
        <authorList>
            <person name="Gilroy R."/>
        </authorList>
    </citation>
    <scope>NUCLEOTIDE SEQUENCE</scope>
    <source>
        <strain evidence="1">35461</strain>
    </source>
</reference>
<evidence type="ECO:0000313" key="1">
    <source>
        <dbReference type="EMBL" id="HIV09138.1"/>
    </source>
</evidence>
<name>A0A9D1NN14_9BACT</name>
<dbReference type="AlphaFoldDB" id="A0A9D1NN14"/>
<gene>
    <name evidence="1" type="ORF">IAC79_03375</name>
</gene>
<sequence length="149" mass="15989">MARSFLMLTPWLNLMALAVLLWMLAQATLVQPGRTMTLAHASLAEGLPATLPTAMLRWVESPGSGGATVLFLEDEGRFSADRPEELAKLGEALEQTLGETRALNLLIDAAVSHGETMRWLERLQACGVGTVNLVATPEEAEADVPAAEH</sequence>
<dbReference type="EMBL" id="DVOR01000105">
    <property type="protein sequence ID" value="HIV09138.1"/>
    <property type="molecule type" value="Genomic_DNA"/>
</dbReference>
<organism evidence="1 2">
    <name type="scientific">Candidatus Spyradenecus faecavium</name>
    <dbReference type="NCBI Taxonomy" id="2840947"/>
    <lineage>
        <taxon>Bacteria</taxon>
        <taxon>Pseudomonadati</taxon>
        <taxon>Lentisphaerota</taxon>
        <taxon>Lentisphaeria</taxon>
        <taxon>Lentisphaerales</taxon>
        <taxon>Lentisphaeraceae</taxon>
        <taxon>Lentisphaeraceae incertae sedis</taxon>
        <taxon>Candidatus Spyradenecus</taxon>
    </lineage>
</organism>
<evidence type="ECO:0000313" key="2">
    <source>
        <dbReference type="Proteomes" id="UP000886845"/>
    </source>
</evidence>
<evidence type="ECO:0008006" key="3">
    <source>
        <dbReference type="Google" id="ProtNLM"/>
    </source>
</evidence>